<proteinExistence type="predicted"/>
<accession>A0ABR4BE09</accession>
<evidence type="ECO:0000313" key="3">
    <source>
        <dbReference type="Proteomes" id="UP001590951"/>
    </source>
</evidence>
<gene>
    <name evidence="2" type="ORF">ABVK25_003742</name>
</gene>
<evidence type="ECO:0008006" key="4">
    <source>
        <dbReference type="Google" id="ProtNLM"/>
    </source>
</evidence>
<sequence length="75" mass="8354">MFSKLGLRYVLFCDRGSLQGLLTKKDIWYVLDRAEDGSGKMGGGVLREQQGGESRGLLNRDDSEGESLFSPIDER</sequence>
<evidence type="ECO:0000313" key="2">
    <source>
        <dbReference type="EMBL" id="KAL2056099.1"/>
    </source>
</evidence>
<name>A0ABR4BE09_9LECA</name>
<dbReference type="Proteomes" id="UP001590951">
    <property type="component" value="Unassembled WGS sequence"/>
</dbReference>
<keyword evidence="3" id="KW-1185">Reference proteome</keyword>
<protein>
    <recommendedName>
        <fullName evidence="4">CBS domain-containing protein</fullName>
    </recommendedName>
</protein>
<evidence type="ECO:0000256" key="1">
    <source>
        <dbReference type="SAM" id="MobiDB-lite"/>
    </source>
</evidence>
<comment type="caution">
    <text evidence="2">The sequence shown here is derived from an EMBL/GenBank/DDBJ whole genome shotgun (WGS) entry which is preliminary data.</text>
</comment>
<dbReference type="EMBL" id="JBHFEH010000009">
    <property type="protein sequence ID" value="KAL2056099.1"/>
    <property type="molecule type" value="Genomic_DNA"/>
</dbReference>
<organism evidence="2 3">
    <name type="scientific">Lepraria finkii</name>
    <dbReference type="NCBI Taxonomy" id="1340010"/>
    <lineage>
        <taxon>Eukaryota</taxon>
        <taxon>Fungi</taxon>
        <taxon>Dikarya</taxon>
        <taxon>Ascomycota</taxon>
        <taxon>Pezizomycotina</taxon>
        <taxon>Lecanoromycetes</taxon>
        <taxon>OSLEUM clade</taxon>
        <taxon>Lecanoromycetidae</taxon>
        <taxon>Lecanorales</taxon>
        <taxon>Lecanorineae</taxon>
        <taxon>Stereocaulaceae</taxon>
        <taxon>Lepraria</taxon>
    </lineage>
</organism>
<reference evidence="2 3" key="1">
    <citation type="submission" date="2024-09" db="EMBL/GenBank/DDBJ databases">
        <title>Rethinking Asexuality: The Enigmatic Case of Functional Sexual Genes in Lepraria (Stereocaulaceae).</title>
        <authorList>
            <person name="Doellman M."/>
            <person name="Sun Y."/>
            <person name="Barcenas-Pena A."/>
            <person name="Lumbsch H.T."/>
            <person name="Grewe F."/>
        </authorList>
    </citation>
    <scope>NUCLEOTIDE SEQUENCE [LARGE SCALE GENOMIC DNA]</scope>
    <source>
        <strain evidence="2 3">Grewe 0041</strain>
    </source>
</reference>
<feature type="region of interest" description="Disordered" evidence="1">
    <location>
        <begin position="35"/>
        <end position="75"/>
    </location>
</feature>